<keyword evidence="3" id="KW-0677">Repeat</keyword>
<dbReference type="STRING" id="52838.A0A4V4H947"/>
<gene>
    <name evidence="7" type="ORF">C4D60_Mb08t22460</name>
</gene>
<organism evidence="7 8">
    <name type="scientific">Musa balbisiana</name>
    <name type="common">Banana</name>
    <dbReference type="NCBI Taxonomy" id="52838"/>
    <lineage>
        <taxon>Eukaryota</taxon>
        <taxon>Viridiplantae</taxon>
        <taxon>Streptophyta</taxon>
        <taxon>Embryophyta</taxon>
        <taxon>Tracheophyta</taxon>
        <taxon>Spermatophyta</taxon>
        <taxon>Magnoliopsida</taxon>
        <taxon>Liliopsida</taxon>
        <taxon>Zingiberales</taxon>
        <taxon>Musaceae</taxon>
        <taxon>Musa</taxon>
    </lineage>
</organism>
<dbReference type="InterPro" id="IPR007122">
    <property type="entry name" value="Villin/Gelsolin"/>
</dbReference>
<dbReference type="EMBL" id="PYDT01000002">
    <property type="protein sequence ID" value="THU70195.1"/>
    <property type="molecule type" value="Genomic_DNA"/>
</dbReference>
<evidence type="ECO:0000313" key="7">
    <source>
        <dbReference type="EMBL" id="THU70195.1"/>
    </source>
</evidence>
<sequence>MSTTSGKGGAYLHDIHFWIGRESTQDEAGTAAIKTVELDAVLGGRAVQHRELQGYESDKFLSYFKPCIIPLEGGFASGFKKPEEEVFETRLYVCRGKRVVRMKQEIQVERKDEEKLQVWHIDDGAKNQVPKEEIGKFYSGDCYLVLYTYHSGERKEDYFLTSWMGKDSIQGRIFQGKEPPQFVALFQPLVLLKGGISSGYKTFIAEKNQNDETYTSDGIALIQVSGTSVHNNKAVQVDAVFEVFNYSQDDMLTEDMLLLDSHAEVFVWIGHSVDPNEKQKAFDIGQSKDKSVSVDHDGPTQRASALAALSSAFNPSSNAKATAPRPSRSGQGSQRAAAVAALSSVLTAEQKRGESETSTTRFSRSPSPGPRVTVNDSTKTESASSESEQPLELLAEKEAIEGDGSVSESNDEDSEVTEEPKIDENGGESTFSYECLKVKSSNPVTGIDYKRREAYLSDAEFQTVLGMTRETFYQQPKWKQDMQKRKVS</sequence>
<feature type="compositionally biased region" description="Low complexity" evidence="5">
    <location>
        <begin position="336"/>
        <end position="346"/>
    </location>
</feature>
<dbReference type="GO" id="GO:0051014">
    <property type="term" value="P:actin filament severing"/>
    <property type="evidence" value="ECO:0007669"/>
    <property type="project" value="TreeGrafter"/>
</dbReference>
<feature type="region of interest" description="Disordered" evidence="5">
    <location>
        <begin position="314"/>
        <end position="430"/>
    </location>
</feature>
<dbReference type="GO" id="GO:0051693">
    <property type="term" value="P:actin filament capping"/>
    <property type="evidence" value="ECO:0007669"/>
    <property type="project" value="UniProtKB-KW"/>
</dbReference>
<dbReference type="PRINTS" id="PR00597">
    <property type="entry name" value="GELSOLIN"/>
</dbReference>
<feature type="compositionally biased region" description="Low complexity" evidence="5">
    <location>
        <begin position="356"/>
        <end position="366"/>
    </location>
</feature>
<protein>
    <recommendedName>
        <fullName evidence="6">HP domain-containing protein</fullName>
    </recommendedName>
</protein>
<dbReference type="GO" id="GO:0007015">
    <property type="term" value="P:actin filament organization"/>
    <property type="evidence" value="ECO:0007669"/>
    <property type="project" value="UniProtKB-ARBA"/>
</dbReference>
<name>A0A4V4H947_MUSBA</name>
<comment type="caution">
    <text evidence="7">The sequence shown here is derived from an EMBL/GenBank/DDBJ whole genome shotgun (WGS) entry which is preliminary data.</text>
</comment>
<keyword evidence="2" id="KW-0117">Actin capping</keyword>
<dbReference type="PANTHER" id="PTHR11977:SF51">
    <property type="entry name" value="PROTEIN FLIGHTLESS-1 HOMOLOG"/>
    <property type="match status" value="1"/>
</dbReference>
<evidence type="ECO:0000256" key="4">
    <source>
        <dbReference type="ARBA" id="ARBA00023212"/>
    </source>
</evidence>
<dbReference type="SUPFAM" id="SSF47050">
    <property type="entry name" value="VHP, Villin headpiece domain"/>
    <property type="match status" value="1"/>
</dbReference>
<evidence type="ECO:0000256" key="5">
    <source>
        <dbReference type="SAM" id="MobiDB-lite"/>
    </source>
</evidence>
<dbReference type="SMART" id="SM00262">
    <property type="entry name" value="GEL"/>
    <property type="match status" value="2"/>
</dbReference>
<accession>A0A4V4H947</accession>
<dbReference type="PROSITE" id="PS51089">
    <property type="entry name" value="HP"/>
    <property type="match status" value="1"/>
</dbReference>
<reference evidence="7 8" key="1">
    <citation type="journal article" date="2019" name="Nat. Plants">
        <title>Genome sequencing of Musa balbisiana reveals subgenome evolution and function divergence in polyploid bananas.</title>
        <authorList>
            <person name="Yao X."/>
        </authorList>
    </citation>
    <scope>NUCLEOTIDE SEQUENCE [LARGE SCALE GENOMIC DNA]</scope>
    <source>
        <strain evidence="8">cv. DH-PKW</strain>
        <tissue evidence="7">Leaves</tissue>
    </source>
</reference>
<dbReference type="InterPro" id="IPR003128">
    <property type="entry name" value="Villin_headpiece"/>
</dbReference>
<proteinExistence type="predicted"/>
<dbReference type="InterPro" id="IPR029006">
    <property type="entry name" value="ADF-H/Gelsolin-like_dom_sf"/>
</dbReference>
<dbReference type="Proteomes" id="UP000317650">
    <property type="component" value="Chromosome 8"/>
</dbReference>
<dbReference type="InterPro" id="IPR007123">
    <property type="entry name" value="Gelsolin-like_dom"/>
</dbReference>
<evidence type="ECO:0000256" key="3">
    <source>
        <dbReference type="ARBA" id="ARBA00022737"/>
    </source>
</evidence>
<dbReference type="InterPro" id="IPR036886">
    <property type="entry name" value="Villin_headpiece_dom_sf"/>
</dbReference>
<comment type="subcellular location">
    <subcellularLocation>
        <location evidence="1">Cytoplasm</location>
        <location evidence="1">Cytoskeleton</location>
    </subcellularLocation>
</comment>
<keyword evidence="8" id="KW-1185">Reference proteome</keyword>
<keyword evidence="4" id="KW-0206">Cytoskeleton</keyword>
<evidence type="ECO:0000313" key="8">
    <source>
        <dbReference type="Proteomes" id="UP000317650"/>
    </source>
</evidence>
<dbReference type="Gene3D" id="3.40.20.10">
    <property type="entry name" value="Severin"/>
    <property type="match status" value="3"/>
</dbReference>
<keyword evidence="4" id="KW-0963">Cytoplasm</keyword>
<dbReference type="AlphaFoldDB" id="A0A4V4H947"/>
<evidence type="ECO:0000259" key="6">
    <source>
        <dbReference type="PROSITE" id="PS51089"/>
    </source>
</evidence>
<dbReference type="Pfam" id="PF00626">
    <property type="entry name" value="Gelsolin"/>
    <property type="match status" value="1"/>
</dbReference>
<dbReference type="GO" id="GO:0051015">
    <property type="term" value="F:actin filament binding"/>
    <property type="evidence" value="ECO:0007669"/>
    <property type="project" value="InterPro"/>
</dbReference>
<dbReference type="Gene3D" id="1.10.950.10">
    <property type="entry name" value="Villin headpiece domain"/>
    <property type="match status" value="1"/>
</dbReference>
<evidence type="ECO:0000256" key="2">
    <source>
        <dbReference type="ARBA" id="ARBA00022467"/>
    </source>
</evidence>
<dbReference type="Pfam" id="PF02209">
    <property type="entry name" value="VHP"/>
    <property type="match status" value="1"/>
</dbReference>
<dbReference type="SMART" id="SM00153">
    <property type="entry name" value="VHP"/>
    <property type="match status" value="1"/>
</dbReference>
<feature type="domain" description="HP" evidence="6">
    <location>
        <begin position="425"/>
        <end position="488"/>
    </location>
</feature>
<dbReference type="SUPFAM" id="SSF55753">
    <property type="entry name" value="Actin depolymerizing proteins"/>
    <property type="match status" value="3"/>
</dbReference>
<evidence type="ECO:0000256" key="1">
    <source>
        <dbReference type="ARBA" id="ARBA00004245"/>
    </source>
</evidence>
<dbReference type="GO" id="GO:0005856">
    <property type="term" value="C:cytoskeleton"/>
    <property type="evidence" value="ECO:0007669"/>
    <property type="project" value="UniProtKB-SubCell"/>
</dbReference>
<dbReference type="PANTHER" id="PTHR11977">
    <property type="entry name" value="VILLIN"/>
    <property type="match status" value="1"/>
</dbReference>